<reference evidence="6" key="1">
    <citation type="journal article" date="2014" name="Int. J. Syst. Evol. Microbiol.">
        <title>Complete genome sequence of Corynebacterium casei LMG S-19264T (=DSM 44701T), isolated from a smear-ripened cheese.</title>
        <authorList>
            <consortium name="US DOE Joint Genome Institute (JGI-PGF)"/>
            <person name="Walter F."/>
            <person name="Albersmeier A."/>
            <person name="Kalinowski J."/>
            <person name="Ruckert C."/>
        </authorList>
    </citation>
    <scope>NUCLEOTIDE SEQUENCE</scope>
    <source>
        <strain evidence="6">VKM B-2347</strain>
    </source>
</reference>
<dbReference type="PROSITE" id="PS51063">
    <property type="entry name" value="HTH_CRP_2"/>
    <property type="match status" value="1"/>
</dbReference>
<dbReference type="InterPro" id="IPR014710">
    <property type="entry name" value="RmlC-like_jellyroll"/>
</dbReference>
<dbReference type="SUPFAM" id="SSF51206">
    <property type="entry name" value="cAMP-binding domain-like"/>
    <property type="match status" value="1"/>
</dbReference>
<keyword evidence="7" id="KW-1185">Reference proteome</keyword>
<evidence type="ECO:0000256" key="1">
    <source>
        <dbReference type="ARBA" id="ARBA00023015"/>
    </source>
</evidence>
<dbReference type="CDD" id="cd00038">
    <property type="entry name" value="CAP_ED"/>
    <property type="match status" value="1"/>
</dbReference>
<reference evidence="6" key="2">
    <citation type="submission" date="2023-01" db="EMBL/GenBank/DDBJ databases">
        <authorList>
            <person name="Sun Q."/>
            <person name="Evtushenko L."/>
        </authorList>
    </citation>
    <scope>NUCLEOTIDE SEQUENCE</scope>
    <source>
        <strain evidence="6">VKM B-2347</strain>
    </source>
</reference>
<dbReference type="Gene3D" id="2.60.120.10">
    <property type="entry name" value="Jelly Rolls"/>
    <property type="match status" value="1"/>
</dbReference>
<dbReference type="EMBL" id="BSFI01000008">
    <property type="protein sequence ID" value="GLK68401.1"/>
    <property type="molecule type" value="Genomic_DNA"/>
</dbReference>
<evidence type="ECO:0000313" key="7">
    <source>
        <dbReference type="Proteomes" id="UP001143372"/>
    </source>
</evidence>
<dbReference type="InterPro" id="IPR000595">
    <property type="entry name" value="cNMP-bd_dom"/>
</dbReference>
<evidence type="ECO:0000256" key="3">
    <source>
        <dbReference type="ARBA" id="ARBA00023163"/>
    </source>
</evidence>
<accession>A0A9W6J091</accession>
<sequence length="289" mass="32203">MITVPGTPGPINQERGRAPSVEQSAETAHPGRRQIPLKGSPMLDAMLAKLEALQPLPEEDKKLLHAIVGKGRPIKAGDPITLEGEQYKLVHVMLSGHACRYKILADGKRQIIGYLVPGDFCDLFGFLLDRMDHSISALTPCEIVELTEDDVLMLTARPMLARALWWSNLVDSAILREWLVNVGRRTPDKRIAHILCELLVRLQTVGVARSNGFRLALSQADLGDTVGLTTVSVNRALQRLRRSRLIVQTSREITIPDVSALMAFADFDPSYLHFRQDRDEPLQPRQEIA</sequence>
<dbReference type="InterPro" id="IPR036390">
    <property type="entry name" value="WH_DNA-bd_sf"/>
</dbReference>
<gene>
    <name evidence="6" type="ORF">GCM10008179_20390</name>
</gene>
<evidence type="ECO:0000256" key="2">
    <source>
        <dbReference type="ARBA" id="ARBA00023125"/>
    </source>
</evidence>
<dbReference type="InterPro" id="IPR018490">
    <property type="entry name" value="cNMP-bd_dom_sf"/>
</dbReference>
<keyword evidence="1" id="KW-0805">Transcription regulation</keyword>
<dbReference type="InterPro" id="IPR050397">
    <property type="entry name" value="Env_Response_Regulators"/>
</dbReference>
<dbReference type="Proteomes" id="UP001143372">
    <property type="component" value="Unassembled WGS sequence"/>
</dbReference>
<organism evidence="6 7">
    <name type="scientific">Hansschlegelia plantiphila</name>
    <dbReference type="NCBI Taxonomy" id="374655"/>
    <lineage>
        <taxon>Bacteria</taxon>
        <taxon>Pseudomonadati</taxon>
        <taxon>Pseudomonadota</taxon>
        <taxon>Alphaproteobacteria</taxon>
        <taxon>Hyphomicrobiales</taxon>
        <taxon>Methylopilaceae</taxon>
        <taxon>Hansschlegelia</taxon>
    </lineage>
</organism>
<protein>
    <submittedName>
        <fullName evidence="6">Crp/Fnr family transcriptional regulator</fullName>
    </submittedName>
</protein>
<dbReference type="PANTHER" id="PTHR24567:SF68">
    <property type="entry name" value="DNA-BINDING TRANSCRIPTIONAL DUAL REGULATOR CRP"/>
    <property type="match status" value="1"/>
</dbReference>
<dbReference type="Gene3D" id="1.10.10.10">
    <property type="entry name" value="Winged helix-like DNA-binding domain superfamily/Winged helix DNA-binding domain"/>
    <property type="match status" value="1"/>
</dbReference>
<evidence type="ECO:0000259" key="5">
    <source>
        <dbReference type="PROSITE" id="PS51063"/>
    </source>
</evidence>
<dbReference type="SMART" id="SM00419">
    <property type="entry name" value="HTH_CRP"/>
    <property type="match status" value="1"/>
</dbReference>
<dbReference type="Pfam" id="PF00027">
    <property type="entry name" value="cNMP_binding"/>
    <property type="match status" value="1"/>
</dbReference>
<dbReference type="AlphaFoldDB" id="A0A9W6J091"/>
<dbReference type="GO" id="GO:0003700">
    <property type="term" value="F:DNA-binding transcription factor activity"/>
    <property type="evidence" value="ECO:0007669"/>
    <property type="project" value="TreeGrafter"/>
</dbReference>
<dbReference type="Pfam" id="PF13545">
    <property type="entry name" value="HTH_Crp_2"/>
    <property type="match status" value="1"/>
</dbReference>
<proteinExistence type="predicted"/>
<feature type="region of interest" description="Disordered" evidence="4">
    <location>
        <begin position="1"/>
        <end position="38"/>
    </location>
</feature>
<dbReference type="SUPFAM" id="SSF46785">
    <property type="entry name" value="Winged helix' DNA-binding domain"/>
    <property type="match status" value="1"/>
</dbReference>
<evidence type="ECO:0000256" key="4">
    <source>
        <dbReference type="SAM" id="MobiDB-lite"/>
    </source>
</evidence>
<dbReference type="InterPro" id="IPR036388">
    <property type="entry name" value="WH-like_DNA-bd_sf"/>
</dbReference>
<dbReference type="GO" id="GO:0005829">
    <property type="term" value="C:cytosol"/>
    <property type="evidence" value="ECO:0007669"/>
    <property type="project" value="TreeGrafter"/>
</dbReference>
<keyword evidence="2" id="KW-0238">DNA-binding</keyword>
<dbReference type="PANTHER" id="PTHR24567">
    <property type="entry name" value="CRP FAMILY TRANSCRIPTIONAL REGULATORY PROTEIN"/>
    <property type="match status" value="1"/>
</dbReference>
<feature type="domain" description="HTH crp-type" evidence="5">
    <location>
        <begin position="185"/>
        <end position="259"/>
    </location>
</feature>
<name>A0A9W6J091_9HYPH</name>
<dbReference type="GO" id="GO:0003677">
    <property type="term" value="F:DNA binding"/>
    <property type="evidence" value="ECO:0007669"/>
    <property type="project" value="UniProtKB-KW"/>
</dbReference>
<dbReference type="InterPro" id="IPR012318">
    <property type="entry name" value="HTH_CRP"/>
</dbReference>
<keyword evidence="3" id="KW-0804">Transcription</keyword>
<comment type="caution">
    <text evidence="6">The sequence shown here is derived from an EMBL/GenBank/DDBJ whole genome shotgun (WGS) entry which is preliminary data.</text>
</comment>
<evidence type="ECO:0000313" key="6">
    <source>
        <dbReference type="EMBL" id="GLK68401.1"/>
    </source>
</evidence>